<name>A0A6J5MQT8_9CAUD</name>
<protein>
    <submittedName>
        <fullName evidence="1">HNHc domain containing protein</fullName>
    </submittedName>
</protein>
<accession>A0A6J5MQT8</accession>
<dbReference type="Gene3D" id="1.10.30.50">
    <property type="match status" value="1"/>
</dbReference>
<gene>
    <name evidence="1" type="ORF">UFOVP432_29</name>
</gene>
<dbReference type="CDD" id="cd00085">
    <property type="entry name" value="HNHc"/>
    <property type="match status" value="1"/>
</dbReference>
<sequence>MKTLKSRKYNAEYKKIREIVLAQQPKCFYCKKAVATTLDHEPPIDSFPSPELWVGSLRPSCASCNYSRGAKYGNAKRKQIKNSRKW</sequence>
<evidence type="ECO:0000313" key="1">
    <source>
        <dbReference type="EMBL" id="CAB4147420.1"/>
    </source>
</evidence>
<proteinExistence type="predicted"/>
<dbReference type="EMBL" id="LR796487">
    <property type="protein sequence ID" value="CAB4147420.1"/>
    <property type="molecule type" value="Genomic_DNA"/>
</dbReference>
<reference evidence="1" key="1">
    <citation type="submission" date="2020-04" db="EMBL/GenBank/DDBJ databases">
        <authorList>
            <person name="Chiriac C."/>
            <person name="Salcher M."/>
            <person name="Ghai R."/>
            <person name="Kavagutti S V."/>
        </authorList>
    </citation>
    <scope>NUCLEOTIDE SEQUENCE</scope>
</reference>
<dbReference type="InterPro" id="IPR003615">
    <property type="entry name" value="HNH_nuc"/>
</dbReference>
<organism evidence="1">
    <name type="scientific">uncultured Caudovirales phage</name>
    <dbReference type="NCBI Taxonomy" id="2100421"/>
    <lineage>
        <taxon>Viruses</taxon>
        <taxon>Duplodnaviria</taxon>
        <taxon>Heunggongvirae</taxon>
        <taxon>Uroviricota</taxon>
        <taxon>Caudoviricetes</taxon>
        <taxon>Peduoviridae</taxon>
        <taxon>Maltschvirus</taxon>
        <taxon>Maltschvirus maltsch</taxon>
    </lineage>
</organism>